<feature type="compositionally biased region" description="Polar residues" evidence="1">
    <location>
        <begin position="18"/>
        <end position="27"/>
    </location>
</feature>
<comment type="caution">
    <text evidence="3">The sequence shown here is derived from an EMBL/GenBank/DDBJ whole genome shotgun (WGS) entry which is preliminary data.</text>
</comment>
<name>A0AA38W3I1_9ASTR</name>
<sequence length="247" mass="28237">MPNENSREAKGILDETHGITTSNNSLGQVAGGIRRSNRQKIPIENTRRNGLYRGESSYLFCQFSHQQTGPQTDLKRLIELMEKRHVEYTTDRTIDSERMDRLESTVGNLQLRATKPDLPPTPPFQVMQWIFKAEQFFDYYSTPDLQRLTIATVHLDKGVVPWFQMTNRISPFTSWAAFRAALEAEFGPSPYECRHANLFKLTQSSSVSEFYSDFTALANRIEEISTATLLDCFLSGLKSDIRRDVVA</sequence>
<keyword evidence="4" id="KW-1185">Reference proteome</keyword>
<dbReference type="Proteomes" id="UP001172457">
    <property type="component" value="Chromosome 8"/>
</dbReference>
<feature type="domain" description="Retrotransposon gag" evidence="2">
    <location>
        <begin position="150"/>
        <end position="238"/>
    </location>
</feature>
<dbReference type="EMBL" id="JARYMX010000008">
    <property type="protein sequence ID" value="KAJ9537380.1"/>
    <property type="molecule type" value="Genomic_DNA"/>
</dbReference>
<dbReference type="InterPro" id="IPR005162">
    <property type="entry name" value="Retrotrans_gag_dom"/>
</dbReference>
<feature type="compositionally biased region" description="Basic and acidic residues" evidence="1">
    <location>
        <begin position="1"/>
        <end position="17"/>
    </location>
</feature>
<dbReference type="AlphaFoldDB" id="A0AA38W3I1"/>
<proteinExistence type="predicted"/>
<evidence type="ECO:0000313" key="3">
    <source>
        <dbReference type="EMBL" id="KAJ9537380.1"/>
    </source>
</evidence>
<accession>A0AA38W3I1</accession>
<evidence type="ECO:0000259" key="2">
    <source>
        <dbReference type="Pfam" id="PF03732"/>
    </source>
</evidence>
<evidence type="ECO:0000313" key="4">
    <source>
        <dbReference type="Proteomes" id="UP001172457"/>
    </source>
</evidence>
<gene>
    <name evidence="3" type="ORF">OSB04_030113</name>
</gene>
<evidence type="ECO:0000256" key="1">
    <source>
        <dbReference type="SAM" id="MobiDB-lite"/>
    </source>
</evidence>
<reference evidence="3" key="1">
    <citation type="submission" date="2023-03" db="EMBL/GenBank/DDBJ databases">
        <title>Chromosome-scale reference genome and RAD-based genetic map of yellow starthistle (Centaurea solstitialis) reveal putative structural variation and QTLs associated with invader traits.</title>
        <authorList>
            <person name="Reatini B."/>
            <person name="Cang F.A."/>
            <person name="Jiang Q."/>
            <person name="Mckibben M.T.W."/>
            <person name="Barker M.S."/>
            <person name="Rieseberg L.H."/>
            <person name="Dlugosch K.M."/>
        </authorList>
    </citation>
    <scope>NUCLEOTIDE SEQUENCE</scope>
    <source>
        <strain evidence="3">CAN-66</strain>
        <tissue evidence="3">Leaf</tissue>
    </source>
</reference>
<protein>
    <recommendedName>
        <fullName evidence="2">Retrotransposon gag domain-containing protein</fullName>
    </recommendedName>
</protein>
<organism evidence="3 4">
    <name type="scientific">Centaurea solstitialis</name>
    <name type="common">yellow star-thistle</name>
    <dbReference type="NCBI Taxonomy" id="347529"/>
    <lineage>
        <taxon>Eukaryota</taxon>
        <taxon>Viridiplantae</taxon>
        <taxon>Streptophyta</taxon>
        <taxon>Embryophyta</taxon>
        <taxon>Tracheophyta</taxon>
        <taxon>Spermatophyta</taxon>
        <taxon>Magnoliopsida</taxon>
        <taxon>eudicotyledons</taxon>
        <taxon>Gunneridae</taxon>
        <taxon>Pentapetalae</taxon>
        <taxon>asterids</taxon>
        <taxon>campanulids</taxon>
        <taxon>Asterales</taxon>
        <taxon>Asteraceae</taxon>
        <taxon>Carduoideae</taxon>
        <taxon>Cardueae</taxon>
        <taxon>Centaureinae</taxon>
        <taxon>Centaurea</taxon>
    </lineage>
</organism>
<dbReference type="Pfam" id="PF03732">
    <property type="entry name" value="Retrotrans_gag"/>
    <property type="match status" value="1"/>
</dbReference>
<feature type="region of interest" description="Disordered" evidence="1">
    <location>
        <begin position="1"/>
        <end position="27"/>
    </location>
</feature>